<dbReference type="Proteomes" id="UP000245080">
    <property type="component" value="Unassembled WGS sequence"/>
</dbReference>
<name>A0A2V1MZ83_9LACO</name>
<comment type="pathway">
    <text evidence="2">Cell wall biogenesis; lipoteichoic acid biosynthesis.</text>
</comment>
<feature type="transmembrane region" description="Helical" evidence="7">
    <location>
        <begin position="75"/>
        <end position="93"/>
    </location>
</feature>
<sequence length="629" mass="70922">MLKNVLHTRYGKIGLLFILLLAELLLSLWLIQAIQMNSLSASFLWLVHRKKVVLVTLLICFILDCFVIALFNRVWLGNALLLLLLILFEYINYQKMALRNEPFLPSDLLLAKQTKELSGMINVGSLASVIIIILIIIIGAIFIQSNRTVPFSTLRFNLFERIGAVSLALIVGWGIAFLNHPGTPSNVLAAKIENDHFAWNLVAGAKSNGPIITFINNVDKKPMNEPDHYSKAKIEQIVTHYKKVAANINQTRAHSDINQQTLIYVLSESFSDPKRVPGLTVNHNPVANINRVENQSTAGLMLSSGYGGGTANMEYMTDTSFLTTFFTPSLSTPFTQLVPTQSHVPTIAKLFKTRNAIHTNSSEFYSRNLVYKKFGFQSARFSDSTGTDKLKYHQTIQKSDLISDEDAYKDAEWQVNQEKDGQFISLVTMQNHLPFTNKYNHDDYGVAGPAVGQNSQQVKNYVEGIHLTDQFTREFLARLDSIKKPITVLWYGDHLAGIWNAPMAANNIPLHETDYFIYSNRYARQHGFSIGKQKGVNVVSPNTFSPLVLQQMNQRVTPYYGLMTQVLSDLPATAKDSQGNPNGLMVNDQNQQVTIASFTPKQQKLYEDYKLIQYDQISGRHYAQQFGFY</sequence>
<evidence type="ECO:0000256" key="3">
    <source>
        <dbReference type="ARBA" id="ARBA00022475"/>
    </source>
</evidence>
<proteinExistence type="predicted"/>
<feature type="transmembrane region" description="Helical" evidence="7">
    <location>
        <begin position="52"/>
        <end position="69"/>
    </location>
</feature>
<evidence type="ECO:0000313" key="9">
    <source>
        <dbReference type="EMBL" id="PWF99797.1"/>
    </source>
</evidence>
<dbReference type="GO" id="GO:0005886">
    <property type="term" value="C:plasma membrane"/>
    <property type="evidence" value="ECO:0007669"/>
    <property type="project" value="UniProtKB-SubCell"/>
</dbReference>
<dbReference type="InterPro" id="IPR000917">
    <property type="entry name" value="Sulfatase_N"/>
</dbReference>
<protein>
    <recommendedName>
        <fullName evidence="8">Sulfatase N-terminal domain-containing protein</fullName>
    </recommendedName>
</protein>
<evidence type="ECO:0000256" key="1">
    <source>
        <dbReference type="ARBA" id="ARBA00004651"/>
    </source>
</evidence>
<keyword evidence="4 7" id="KW-0812">Transmembrane</keyword>
<dbReference type="InterPro" id="IPR017850">
    <property type="entry name" value="Alkaline_phosphatase_core_sf"/>
</dbReference>
<comment type="subcellular location">
    <subcellularLocation>
        <location evidence="1">Cell membrane</location>
        <topology evidence="1">Multi-pass membrane protein</topology>
    </subcellularLocation>
</comment>
<gene>
    <name evidence="9" type="ORF">DCM90_06975</name>
</gene>
<keyword evidence="5 7" id="KW-1133">Transmembrane helix</keyword>
<dbReference type="EMBL" id="QCXQ01000003">
    <property type="protein sequence ID" value="PWF99797.1"/>
    <property type="molecule type" value="Genomic_DNA"/>
</dbReference>
<feature type="transmembrane region" description="Helical" evidence="7">
    <location>
        <begin position="120"/>
        <end position="143"/>
    </location>
</feature>
<dbReference type="RefSeq" id="WP_109250652.1">
    <property type="nucleotide sequence ID" value="NZ_QCXQ01000003.1"/>
</dbReference>
<dbReference type="InterPro" id="IPR050448">
    <property type="entry name" value="OpgB/LTA_synthase_biosynth"/>
</dbReference>
<keyword evidence="6 7" id="KW-0472">Membrane</keyword>
<dbReference type="AlphaFoldDB" id="A0A2V1MZ83"/>
<accession>A0A2V1MZ83</accession>
<evidence type="ECO:0000256" key="6">
    <source>
        <dbReference type="ARBA" id="ARBA00023136"/>
    </source>
</evidence>
<dbReference type="CDD" id="cd16015">
    <property type="entry name" value="LTA_synthase"/>
    <property type="match status" value="1"/>
</dbReference>
<feature type="transmembrane region" description="Helical" evidence="7">
    <location>
        <begin position="158"/>
        <end position="178"/>
    </location>
</feature>
<evidence type="ECO:0000259" key="8">
    <source>
        <dbReference type="Pfam" id="PF00884"/>
    </source>
</evidence>
<keyword evidence="10" id="KW-1185">Reference proteome</keyword>
<reference evidence="9 10" key="1">
    <citation type="journal article" date="2018" name="Int. J. Syst. Evol. Microbiol.">
        <title>Lactobacillus bambusae sp. nov., isolated from a traditional fermented Ma-bamboo shoots of Taiwan.</title>
        <authorList>
            <person name="Wang L.-T."/>
        </authorList>
    </citation>
    <scope>NUCLEOTIDE SEQUENCE [LARGE SCALE GENOMIC DNA]</scope>
    <source>
        <strain evidence="9 10">BS-W1</strain>
    </source>
</reference>
<keyword evidence="3" id="KW-1003">Cell membrane</keyword>
<feature type="domain" description="Sulfatase N-terminal" evidence="8">
    <location>
        <begin position="260"/>
        <end position="552"/>
    </location>
</feature>
<comment type="caution">
    <text evidence="9">The sequence shown here is derived from an EMBL/GenBank/DDBJ whole genome shotgun (WGS) entry which is preliminary data.</text>
</comment>
<dbReference type="OrthoDB" id="243547at2"/>
<evidence type="ECO:0000256" key="5">
    <source>
        <dbReference type="ARBA" id="ARBA00022989"/>
    </source>
</evidence>
<evidence type="ECO:0000256" key="2">
    <source>
        <dbReference type="ARBA" id="ARBA00004936"/>
    </source>
</evidence>
<organism evidence="9 10">
    <name type="scientific">Levilactobacillus bambusae</name>
    <dbReference type="NCBI Taxonomy" id="2024736"/>
    <lineage>
        <taxon>Bacteria</taxon>
        <taxon>Bacillati</taxon>
        <taxon>Bacillota</taxon>
        <taxon>Bacilli</taxon>
        <taxon>Lactobacillales</taxon>
        <taxon>Lactobacillaceae</taxon>
        <taxon>Levilactobacillus</taxon>
    </lineage>
</organism>
<feature type="transmembrane region" description="Helical" evidence="7">
    <location>
        <begin position="12"/>
        <end position="31"/>
    </location>
</feature>
<dbReference type="Gene3D" id="3.40.720.10">
    <property type="entry name" value="Alkaline Phosphatase, subunit A"/>
    <property type="match status" value="1"/>
</dbReference>
<evidence type="ECO:0000256" key="4">
    <source>
        <dbReference type="ARBA" id="ARBA00022692"/>
    </source>
</evidence>
<evidence type="ECO:0000313" key="10">
    <source>
        <dbReference type="Proteomes" id="UP000245080"/>
    </source>
</evidence>
<dbReference type="Pfam" id="PF00884">
    <property type="entry name" value="Sulfatase"/>
    <property type="match status" value="1"/>
</dbReference>
<evidence type="ECO:0000256" key="7">
    <source>
        <dbReference type="SAM" id="Phobius"/>
    </source>
</evidence>
<dbReference type="PANTHER" id="PTHR47371:SF3">
    <property type="entry name" value="PHOSPHOGLYCEROL TRANSFERASE I"/>
    <property type="match status" value="1"/>
</dbReference>
<dbReference type="PANTHER" id="PTHR47371">
    <property type="entry name" value="LIPOTEICHOIC ACID SYNTHASE"/>
    <property type="match status" value="1"/>
</dbReference>